<sequence>MIRAIKFPVPALILPFLLFFRLLVPEFLAKDGCPPLQDLIIWSDSTPGSGRKSLTISILAASDKV</sequence>
<organism evidence="2 3">
    <name type="scientific">Aspergillus tubingensis (strain CBS 134.48)</name>
    <dbReference type="NCBI Taxonomy" id="767770"/>
    <lineage>
        <taxon>Eukaryota</taxon>
        <taxon>Fungi</taxon>
        <taxon>Dikarya</taxon>
        <taxon>Ascomycota</taxon>
        <taxon>Pezizomycotina</taxon>
        <taxon>Eurotiomycetes</taxon>
        <taxon>Eurotiomycetidae</taxon>
        <taxon>Eurotiales</taxon>
        <taxon>Aspergillaceae</taxon>
        <taxon>Aspergillus</taxon>
        <taxon>Aspergillus subgen. Circumdati</taxon>
    </lineage>
</organism>
<gene>
    <name evidence="2" type="ORF">ASPTUDRAFT_49165</name>
</gene>
<feature type="chain" id="PRO_5013109562" evidence="1">
    <location>
        <begin position="30"/>
        <end position="65"/>
    </location>
</feature>
<feature type="signal peptide" evidence="1">
    <location>
        <begin position="1"/>
        <end position="29"/>
    </location>
</feature>
<accession>A0A1L9NK06</accession>
<evidence type="ECO:0000313" key="2">
    <source>
        <dbReference type="EMBL" id="OJI89522.1"/>
    </source>
</evidence>
<protein>
    <submittedName>
        <fullName evidence="2">Uncharacterized protein</fullName>
    </submittedName>
</protein>
<reference evidence="3" key="1">
    <citation type="journal article" date="2017" name="Genome Biol.">
        <title>Comparative genomics reveals high biological diversity and specific adaptations in the industrially and medically important fungal genus Aspergillus.</title>
        <authorList>
            <person name="de Vries R.P."/>
            <person name="Riley R."/>
            <person name="Wiebenga A."/>
            <person name="Aguilar-Osorio G."/>
            <person name="Amillis S."/>
            <person name="Uchima C.A."/>
            <person name="Anderluh G."/>
            <person name="Asadollahi M."/>
            <person name="Askin M."/>
            <person name="Barry K."/>
            <person name="Battaglia E."/>
            <person name="Bayram O."/>
            <person name="Benocci T."/>
            <person name="Braus-Stromeyer S.A."/>
            <person name="Caldana C."/>
            <person name="Canovas D."/>
            <person name="Cerqueira G.C."/>
            <person name="Chen F."/>
            <person name="Chen W."/>
            <person name="Choi C."/>
            <person name="Clum A."/>
            <person name="Dos Santos R.A."/>
            <person name="Damasio A.R."/>
            <person name="Diallinas G."/>
            <person name="Emri T."/>
            <person name="Fekete E."/>
            <person name="Flipphi M."/>
            <person name="Freyberg S."/>
            <person name="Gallo A."/>
            <person name="Gournas C."/>
            <person name="Habgood R."/>
            <person name="Hainaut M."/>
            <person name="Harispe M.L."/>
            <person name="Henrissat B."/>
            <person name="Hilden K.S."/>
            <person name="Hope R."/>
            <person name="Hossain A."/>
            <person name="Karabika E."/>
            <person name="Karaffa L."/>
            <person name="Karanyi Z."/>
            <person name="Krasevec N."/>
            <person name="Kuo A."/>
            <person name="Kusch H."/>
            <person name="LaButti K."/>
            <person name="Lagendijk E.L."/>
            <person name="Lapidus A."/>
            <person name="Levasseur A."/>
            <person name="Lindquist E."/>
            <person name="Lipzen A."/>
            <person name="Logrieco A.F."/>
            <person name="MacCabe A."/>
            <person name="Maekelae M.R."/>
            <person name="Malavazi I."/>
            <person name="Melin P."/>
            <person name="Meyer V."/>
            <person name="Mielnichuk N."/>
            <person name="Miskei M."/>
            <person name="Molnar A.P."/>
            <person name="Mule G."/>
            <person name="Ngan C.Y."/>
            <person name="Orejas M."/>
            <person name="Orosz E."/>
            <person name="Ouedraogo J.P."/>
            <person name="Overkamp K.M."/>
            <person name="Park H.-S."/>
            <person name="Perrone G."/>
            <person name="Piumi F."/>
            <person name="Punt P.J."/>
            <person name="Ram A.F."/>
            <person name="Ramon A."/>
            <person name="Rauscher S."/>
            <person name="Record E."/>
            <person name="Riano-Pachon D.M."/>
            <person name="Robert V."/>
            <person name="Roehrig J."/>
            <person name="Ruller R."/>
            <person name="Salamov A."/>
            <person name="Salih N.S."/>
            <person name="Samson R.A."/>
            <person name="Sandor E."/>
            <person name="Sanguinetti M."/>
            <person name="Schuetze T."/>
            <person name="Sepcic K."/>
            <person name="Shelest E."/>
            <person name="Sherlock G."/>
            <person name="Sophianopoulou V."/>
            <person name="Squina F.M."/>
            <person name="Sun H."/>
            <person name="Susca A."/>
            <person name="Todd R.B."/>
            <person name="Tsang A."/>
            <person name="Unkles S.E."/>
            <person name="van de Wiele N."/>
            <person name="van Rossen-Uffink D."/>
            <person name="Oliveira J.V."/>
            <person name="Vesth T.C."/>
            <person name="Visser J."/>
            <person name="Yu J.-H."/>
            <person name="Zhou M."/>
            <person name="Andersen M.R."/>
            <person name="Archer D.B."/>
            <person name="Baker S.E."/>
            <person name="Benoit I."/>
            <person name="Brakhage A.A."/>
            <person name="Braus G.H."/>
            <person name="Fischer R."/>
            <person name="Frisvad J.C."/>
            <person name="Goldman G.H."/>
            <person name="Houbraken J."/>
            <person name="Oakley B."/>
            <person name="Pocsi I."/>
            <person name="Scazzocchio C."/>
            <person name="Seiboth B."/>
            <person name="vanKuyk P.A."/>
            <person name="Wortman J."/>
            <person name="Dyer P.S."/>
            <person name="Grigoriev I.V."/>
        </authorList>
    </citation>
    <scope>NUCLEOTIDE SEQUENCE [LARGE SCALE GENOMIC DNA]</scope>
    <source>
        <strain evidence="3">CBS 134.48</strain>
    </source>
</reference>
<dbReference type="VEuPathDB" id="FungiDB:ASPTUDRAFT_49165"/>
<keyword evidence="1" id="KW-0732">Signal</keyword>
<proteinExistence type="predicted"/>
<keyword evidence="3" id="KW-1185">Reference proteome</keyword>
<evidence type="ECO:0000313" key="3">
    <source>
        <dbReference type="Proteomes" id="UP000184304"/>
    </source>
</evidence>
<name>A0A1L9NK06_ASPTC</name>
<dbReference type="AlphaFoldDB" id="A0A1L9NK06"/>
<dbReference type="EMBL" id="KV878177">
    <property type="protein sequence ID" value="OJI89522.1"/>
    <property type="molecule type" value="Genomic_DNA"/>
</dbReference>
<dbReference type="Proteomes" id="UP000184304">
    <property type="component" value="Unassembled WGS sequence"/>
</dbReference>
<evidence type="ECO:0000256" key="1">
    <source>
        <dbReference type="SAM" id="SignalP"/>
    </source>
</evidence>